<organism evidence="1 2">
    <name type="scientific">Hominimerdicola aceti</name>
    <dbReference type="NCBI Taxonomy" id="2981726"/>
    <lineage>
        <taxon>Bacteria</taxon>
        <taxon>Bacillati</taxon>
        <taxon>Bacillota</taxon>
        <taxon>Clostridia</taxon>
        <taxon>Eubacteriales</taxon>
        <taxon>Oscillospiraceae</taxon>
        <taxon>Hominimerdicola</taxon>
    </lineage>
</organism>
<gene>
    <name evidence="1" type="ORF">OCV57_01225</name>
</gene>
<name>A0AAE3IES5_9FIRM</name>
<keyword evidence="2" id="KW-1185">Reference proteome</keyword>
<protein>
    <submittedName>
        <fullName evidence="1">Uncharacterized protein</fullName>
    </submittedName>
</protein>
<dbReference type="Proteomes" id="UP001208131">
    <property type="component" value="Unassembled WGS sequence"/>
</dbReference>
<proteinExistence type="predicted"/>
<dbReference type="AlphaFoldDB" id="A0AAE3IES5"/>
<evidence type="ECO:0000313" key="1">
    <source>
        <dbReference type="EMBL" id="MCU6704545.1"/>
    </source>
</evidence>
<comment type="caution">
    <text evidence="1">The sequence shown here is derived from an EMBL/GenBank/DDBJ whole genome shotgun (WGS) entry which is preliminary data.</text>
</comment>
<accession>A0AAE3IES5</accession>
<dbReference type="RefSeq" id="WP_267300244.1">
    <property type="nucleotide sequence ID" value="NZ_JAOQJZ010000001.1"/>
</dbReference>
<dbReference type="EMBL" id="JAOQJZ010000001">
    <property type="protein sequence ID" value="MCU6704545.1"/>
    <property type="molecule type" value="Genomic_DNA"/>
</dbReference>
<evidence type="ECO:0000313" key="2">
    <source>
        <dbReference type="Proteomes" id="UP001208131"/>
    </source>
</evidence>
<reference evidence="1 2" key="1">
    <citation type="journal article" date="2021" name="ISME Commun">
        <title>Automated analysis of genomic sequences facilitates high-throughput and comprehensive description of bacteria.</title>
        <authorList>
            <person name="Hitch T.C.A."/>
        </authorList>
    </citation>
    <scope>NUCLEOTIDE SEQUENCE [LARGE SCALE GENOMIC DNA]</scope>
    <source>
        <strain evidence="1 2">Sanger_31</strain>
    </source>
</reference>
<sequence>MSDFNGKPFKEAMCIEAMRVFDSCSSQDCLEDLAFTFSQADQTVINAAAYIKSTCIDVTDVSFAISPVAFNHGFYAVDVTYTFRAQIEAYEAAGAAPTVIYGTSSFTKKVILFGSDGGTQRFSTCEADQVVTTSPTSGCSCCCCTAAMPCASVSVAAPMCLDAKLVAEPAPSEEKNVLITIGLFAIIQLSRPVPIMVPVYDYCVPGKECSTNSDSPCEMFEKIAFPTVEFFPRGLEEPHCKEENDTGGQGEAQG</sequence>